<comment type="similarity">
    <text evidence="8 9">Belongs to the TonB-dependent receptor family.</text>
</comment>
<dbReference type="PANTHER" id="PTHR47234:SF3">
    <property type="entry name" value="SECRETIN_TONB SHORT N-TERMINAL DOMAIN-CONTAINING PROTEIN"/>
    <property type="match status" value="1"/>
</dbReference>
<dbReference type="Pfam" id="PF07715">
    <property type="entry name" value="Plug"/>
    <property type="match status" value="1"/>
</dbReference>
<evidence type="ECO:0000313" key="14">
    <source>
        <dbReference type="Proteomes" id="UP001218231"/>
    </source>
</evidence>
<feature type="domain" description="TonB-dependent receptor-like beta-barrel" evidence="11">
    <location>
        <begin position="288"/>
        <end position="789"/>
    </location>
</feature>
<dbReference type="Gene3D" id="2.40.170.20">
    <property type="entry name" value="TonB-dependent receptor, beta-barrel domain"/>
    <property type="match status" value="1"/>
</dbReference>
<reference evidence="13 14" key="1">
    <citation type="submission" date="2023-02" db="EMBL/GenBank/DDBJ databases">
        <title>Genome sequence of Novosphingobium humi KACC 19094.</title>
        <authorList>
            <person name="Kim S."/>
            <person name="Heo J."/>
            <person name="Kwon S.-W."/>
        </authorList>
    </citation>
    <scope>NUCLEOTIDE SEQUENCE [LARGE SCALE GENOMIC DNA]</scope>
    <source>
        <strain evidence="13 14">KACC 19094</strain>
    </source>
</reference>
<keyword evidence="6 8" id="KW-0472">Membrane</keyword>
<accession>A0ABY7TT60</accession>
<dbReference type="PROSITE" id="PS52016">
    <property type="entry name" value="TONB_DEPENDENT_REC_3"/>
    <property type="match status" value="1"/>
</dbReference>
<evidence type="ECO:0000256" key="4">
    <source>
        <dbReference type="ARBA" id="ARBA00022692"/>
    </source>
</evidence>
<evidence type="ECO:0000256" key="7">
    <source>
        <dbReference type="ARBA" id="ARBA00023237"/>
    </source>
</evidence>
<evidence type="ECO:0000259" key="11">
    <source>
        <dbReference type="Pfam" id="PF00593"/>
    </source>
</evidence>
<feature type="domain" description="TonB-dependent receptor plug" evidence="12">
    <location>
        <begin position="45"/>
        <end position="166"/>
    </location>
</feature>
<evidence type="ECO:0000256" key="6">
    <source>
        <dbReference type="ARBA" id="ARBA00023136"/>
    </source>
</evidence>
<keyword evidence="10" id="KW-0732">Signal</keyword>
<keyword evidence="5 9" id="KW-0798">TonB box</keyword>
<keyword evidence="3 8" id="KW-1134">Transmembrane beta strand</keyword>
<dbReference type="Proteomes" id="UP001218231">
    <property type="component" value="Chromosome"/>
</dbReference>
<comment type="subcellular location">
    <subcellularLocation>
        <location evidence="1 8">Cell outer membrane</location>
        <topology evidence="1 8">Multi-pass membrane protein</topology>
    </subcellularLocation>
</comment>
<dbReference type="CDD" id="cd01347">
    <property type="entry name" value="ligand_gated_channel"/>
    <property type="match status" value="1"/>
</dbReference>
<evidence type="ECO:0000259" key="12">
    <source>
        <dbReference type="Pfam" id="PF07715"/>
    </source>
</evidence>
<keyword evidence="13" id="KW-0675">Receptor</keyword>
<keyword evidence="14" id="KW-1185">Reference proteome</keyword>
<proteinExistence type="inferred from homology"/>
<dbReference type="SUPFAM" id="SSF56935">
    <property type="entry name" value="Porins"/>
    <property type="match status" value="1"/>
</dbReference>
<evidence type="ECO:0000256" key="9">
    <source>
        <dbReference type="RuleBase" id="RU003357"/>
    </source>
</evidence>
<dbReference type="Gene3D" id="2.170.130.10">
    <property type="entry name" value="TonB-dependent receptor, plug domain"/>
    <property type="match status" value="1"/>
</dbReference>
<dbReference type="EMBL" id="CP117417">
    <property type="protein sequence ID" value="WCT76161.1"/>
    <property type="molecule type" value="Genomic_DNA"/>
</dbReference>
<keyword evidence="4 8" id="KW-0812">Transmembrane</keyword>
<evidence type="ECO:0000256" key="3">
    <source>
        <dbReference type="ARBA" id="ARBA00022452"/>
    </source>
</evidence>
<dbReference type="InterPro" id="IPR000531">
    <property type="entry name" value="Beta-barrel_TonB"/>
</dbReference>
<evidence type="ECO:0000256" key="2">
    <source>
        <dbReference type="ARBA" id="ARBA00022448"/>
    </source>
</evidence>
<protein>
    <submittedName>
        <fullName evidence="13">TonB-dependent receptor</fullName>
    </submittedName>
</protein>
<evidence type="ECO:0000256" key="1">
    <source>
        <dbReference type="ARBA" id="ARBA00004571"/>
    </source>
</evidence>
<dbReference type="Pfam" id="PF00593">
    <property type="entry name" value="TonB_dep_Rec_b-barrel"/>
    <property type="match status" value="1"/>
</dbReference>
<feature type="chain" id="PRO_5047391323" evidence="10">
    <location>
        <begin position="22"/>
        <end position="838"/>
    </location>
</feature>
<dbReference type="PANTHER" id="PTHR47234">
    <property type="match status" value="1"/>
</dbReference>
<dbReference type="RefSeq" id="WP_273616612.1">
    <property type="nucleotide sequence ID" value="NZ_CP117417.1"/>
</dbReference>
<evidence type="ECO:0000256" key="10">
    <source>
        <dbReference type="SAM" id="SignalP"/>
    </source>
</evidence>
<dbReference type="InterPro" id="IPR012910">
    <property type="entry name" value="Plug_dom"/>
</dbReference>
<evidence type="ECO:0000313" key="13">
    <source>
        <dbReference type="EMBL" id="WCT76161.1"/>
    </source>
</evidence>
<keyword evidence="2 8" id="KW-0813">Transport</keyword>
<keyword evidence="7 8" id="KW-0998">Cell outer membrane</keyword>
<name>A0ABY7TT60_9SPHN</name>
<dbReference type="InterPro" id="IPR039426">
    <property type="entry name" value="TonB-dep_rcpt-like"/>
</dbReference>
<feature type="signal peptide" evidence="10">
    <location>
        <begin position="1"/>
        <end position="21"/>
    </location>
</feature>
<gene>
    <name evidence="13" type="ORF">PQ457_09375</name>
</gene>
<dbReference type="InterPro" id="IPR037066">
    <property type="entry name" value="Plug_dom_sf"/>
</dbReference>
<dbReference type="InterPro" id="IPR036942">
    <property type="entry name" value="Beta-barrel_TonB_sf"/>
</dbReference>
<sequence length="838" mass="88565">MKLYLLSSTAFVLCAAAPAYAADAANPPPVADIIVTGTRQTGMRAQDSAAPVQVVGVQALQNVGPPDLGPALSQSLPSLNFQGFGNDTANLTLSAALRGISPNETLVLINGKRRHTTANLAVAGGSPYSGSATTDLSFVPVASIQRVEVLQDGAAAQYGSDAIAGVVNIITKTADHGGMLTASGGKNYENGGATASAAINAGMKLGENGFINLTGEYKFHDFTQHGTCDRRYFDPQCNITATNPVIVAGLKASDGFPRVNRINGDARYTIYNISFSAGYDLGGAELYAFGSYGNRSARSNQNYRVGNRVSGTTSTGVTVYPLPNGFTPQEGVREEDFSLTAGIKGKAAGWNYDLSGTYGRDTVKLYTLNSANRGLFSALQSTSATPLSGLQRDFYDGQLSNSEWAANLDLNRDLEMGFAKPVTLALGAEYRRDSYAIGEGEWAANAYGGGQGYQGFADTDAGVFSRTGYAFYADLAADPVAGLHTDLAGRYEHFSDFGSVTTGKLTARYDFSPAFALRGTIANGFRAPSLAEEHYSSVNVGPGYVYGQFPANSPSSQLLGFSPLKPERSTNLSIGIVAHPAPALQLTVDAYQISIKHRIVGSGDIFGSNGSTVVSQAVLDALSARKISVADATSYAGIDIFTNGADTRTRGVEATVNYASDFGEANHVDWSLGVNYNKTEVTNIIDLPAAVYNASQGQTKLMTQYAMDALTTASPRVKAIANALWSHGPLKVNLRETMYGVTSQHLSPDGSGQGSSAQLVRIGTTFITDLDVGYALTRRLRFNAGANNLFNKQAPTMPTVTVNGTQRPLLNNVYNAAIAFTPWGINGGYYYARVTYNF</sequence>
<organism evidence="13 14">
    <name type="scientific">Novosphingobium humi</name>
    <dbReference type="NCBI Taxonomy" id="2282397"/>
    <lineage>
        <taxon>Bacteria</taxon>
        <taxon>Pseudomonadati</taxon>
        <taxon>Pseudomonadota</taxon>
        <taxon>Alphaproteobacteria</taxon>
        <taxon>Sphingomonadales</taxon>
        <taxon>Sphingomonadaceae</taxon>
        <taxon>Novosphingobium</taxon>
    </lineage>
</organism>
<evidence type="ECO:0000256" key="5">
    <source>
        <dbReference type="ARBA" id="ARBA00023077"/>
    </source>
</evidence>
<evidence type="ECO:0000256" key="8">
    <source>
        <dbReference type="PROSITE-ProRule" id="PRU01360"/>
    </source>
</evidence>